<keyword evidence="2" id="KW-1185">Reference proteome</keyword>
<dbReference type="KEGG" id="sper:EW093_11065"/>
<protein>
    <submittedName>
        <fullName evidence="1">Uncharacterized protein</fullName>
    </submittedName>
</protein>
<proteinExistence type="predicted"/>
<accession>A0A5C1QD02</accession>
<reference evidence="1 2" key="2">
    <citation type="submission" date="2019-09" db="EMBL/GenBank/DDBJ databases">
        <title>Complete Genome Sequence and Methylome Analysis of free living Spirochaetas.</title>
        <authorList>
            <person name="Leshcheva N."/>
            <person name="Mikheeva N."/>
        </authorList>
    </citation>
    <scope>NUCLEOTIDE SEQUENCE [LARGE SCALE GENOMIC DNA]</scope>
    <source>
        <strain evidence="1 2">P</strain>
    </source>
</reference>
<evidence type="ECO:0000313" key="1">
    <source>
        <dbReference type="EMBL" id="QEN05228.1"/>
    </source>
</evidence>
<dbReference type="Proteomes" id="UP000323824">
    <property type="component" value="Chromosome"/>
</dbReference>
<gene>
    <name evidence="1" type="ORF">EW093_11065</name>
</gene>
<reference evidence="1 2" key="1">
    <citation type="submission" date="2019-02" db="EMBL/GenBank/DDBJ databases">
        <authorList>
            <person name="Fomenkov A."/>
            <person name="Dubinina G."/>
            <person name="Grabovich M."/>
            <person name="Vincze T."/>
            <person name="Roberts R.J."/>
        </authorList>
    </citation>
    <scope>NUCLEOTIDE SEQUENCE [LARGE SCALE GENOMIC DNA]</scope>
    <source>
        <strain evidence="1 2">P</strain>
    </source>
</reference>
<dbReference type="EMBL" id="CP035807">
    <property type="protein sequence ID" value="QEN05228.1"/>
    <property type="molecule type" value="Genomic_DNA"/>
</dbReference>
<organism evidence="1 2">
    <name type="scientific">Thiospirochaeta perfilievii</name>
    <dbReference type="NCBI Taxonomy" id="252967"/>
    <lineage>
        <taxon>Bacteria</taxon>
        <taxon>Pseudomonadati</taxon>
        <taxon>Spirochaetota</taxon>
        <taxon>Spirochaetia</taxon>
        <taxon>Spirochaetales</taxon>
        <taxon>Spirochaetaceae</taxon>
        <taxon>Thiospirochaeta</taxon>
    </lineage>
</organism>
<sequence>MNQKERAINLGLKIKSLKGNLSVSKAVISDLEIEIKEAIIDDGDRIRLLELYKNVVEDLKQIVSPSAQRKGYFNQRIEDILRKIKESKNYKMADDNEGLIIALEEELKKDNILKKEHRAAIKNRLETVGEKHRARVGFFLKKNYDNLYREIKNECDCDNPFHVSVVVKKYNEVVKLKPLFNDDRHSIQALLDTNWQKSSSDIKEQKRRERGLDE</sequence>
<evidence type="ECO:0000313" key="2">
    <source>
        <dbReference type="Proteomes" id="UP000323824"/>
    </source>
</evidence>
<dbReference type="RefSeq" id="WP_149568467.1">
    <property type="nucleotide sequence ID" value="NZ_CP035807.1"/>
</dbReference>
<name>A0A5C1QD02_9SPIO</name>
<dbReference type="AlphaFoldDB" id="A0A5C1QD02"/>